<dbReference type="Proteomes" id="UP001549076">
    <property type="component" value="Unassembled WGS sequence"/>
</dbReference>
<dbReference type="CDD" id="cd07823">
    <property type="entry name" value="SRPBCC_5"/>
    <property type="match status" value="1"/>
</dbReference>
<gene>
    <name evidence="1" type="ORF">ABID37_005051</name>
</gene>
<dbReference type="InterPro" id="IPR023393">
    <property type="entry name" value="START-like_dom_sf"/>
</dbReference>
<dbReference type="PANTHER" id="PTHR38588:SF1">
    <property type="entry name" value="BLL0334 PROTEIN"/>
    <property type="match status" value="1"/>
</dbReference>
<dbReference type="InterPro" id="IPR010419">
    <property type="entry name" value="CO_DH_gsu"/>
</dbReference>
<dbReference type="RefSeq" id="WP_354199719.1">
    <property type="nucleotide sequence ID" value="NZ_JBEPML010000030.1"/>
</dbReference>
<name>A0ABV2N7N9_9HYPH</name>
<proteinExistence type="predicted"/>
<dbReference type="Pfam" id="PF06240">
    <property type="entry name" value="COXG"/>
    <property type="match status" value="1"/>
</dbReference>
<keyword evidence="2" id="KW-1185">Reference proteome</keyword>
<protein>
    <submittedName>
        <fullName evidence="1">Carbon monoxide dehydrogenase subunit G</fullName>
    </submittedName>
</protein>
<evidence type="ECO:0000313" key="2">
    <source>
        <dbReference type="Proteomes" id="UP001549076"/>
    </source>
</evidence>
<dbReference type="EMBL" id="JBEPML010000030">
    <property type="protein sequence ID" value="MET3794811.1"/>
    <property type="molecule type" value="Genomic_DNA"/>
</dbReference>
<dbReference type="Gene3D" id="3.30.530.20">
    <property type="match status" value="1"/>
</dbReference>
<dbReference type="SUPFAM" id="SSF55961">
    <property type="entry name" value="Bet v1-like"/>
    <property type="match status" value="1"/>
</dbReference>
<evidence type="ECO:0000313" key="1">
    <source>
        <dbReference type="EMBL" id="MET3794811.1"/>
    </source>
</evidence>
<sequence>MEIRQKFTVEQDIATVWTALSDIRLVASCVPGAEIVSVSDDQSEIEGLMRTRIGPISAAFGGRGKVVRDEAGYKGSVEGAGADKNSGSRVQIKLDYGLEPTDGGKSTTTSIVAGVVLSGPLAQFGKGALINEIAAQITQQFTANLRQRFAAVAAAKTQDPQAPVAAMPPPASAGELRPLQILLAVLKARFLRLFGSTAA</sequence>
<reference evidence="1 2" key="1">
    <citation type="submission" date="2024-06" db="EMBL/GenBank/DDBJ databases">
        <title>Genomic Encyclopedia of Type Strains, Phase IV (KMG-IV): sequencing the most valuable type-strain genomes for metagenomic binning, comparative biology and taxonomic classification.</title>
        <authorList>
            <person name="Goeker M."/>
        </authorList>
    </citation>
    <scope>NUCLEOTIDE SEQUENCE [LARGE SCALE GENOMIC DNA]</scope>
    <source>
        <strain evidence="1 2">DSM 27865</strain>
    </source>
</reference>
<organism evidence="1 2">
    <name type="scientific">Aquamicrobium terrae</name>
    <dbReference type="NCBI Taxonomy" id="1324945"/>
    <lineage>
        <taxon>Bacteria</taxon>
        <taxon>Pseudomonadati</taxon>
        <taxon>Pseudomonadota</taxon>
        <taxon>Alphaproteobacteria</taxon>
        <taxon>Hyphomicrobiales</taxon>
        <taxon>Phyllobacteriaceae</taxon>
        <taxon>Aquamicrobium</taxon>
    </lineage>
</organism>
<dbReference type="PANTHER" id="PTHR38588">
    <property type="entry name" value="BLL0334 PROTEIN"/>
    <property type="match status" value="1"/>
</dbReference>
<accession>A0ABV2N7N9</accession>
<comment type="caution">
    <text evidence="1">The sequence shown here is derived from an EMBL/GenBank/DDBJ whole genome shotgun (WGS) entry which is preliminary data.</text>
</comment>